<evidence type="ECO:0000313" key="1">
    <source>
        <dbReference type="EMBL" id="GAA4824223.1"/>
    </source>
</evidence>
<reference evidence="2" key="1">
    <citation type="journal article" date="2019" name="Int. J. Syst. Evol. Microbiol.">
        <title>The Global Catalogue of Microorganisms (GCM) 10K type strain sequencing project: providing services to taxonomists for standard genome sequencing and annotation.</title>
        <authorList>
            <consortium name="The Broad Institute Genomics Platform"/>
            <consortium name="The Broad Institute Genome Sequencing Center for Infectious Disease"/>
            <person name="Wu L."/>
            <person name="Ma J."/>
        </authorList>
    </citation>
    <scope>NUCLEOTIDE SEQUENCE [LARGE SCALE GENOMIC DNA]</scope>
    <source>
        <strain evidence="2">JCM 18081</strain>
    </source>
</reference>
<accession>A0ABP9D1W2</accession>
<sequence>MTAPPNDKPAPDAGCATCGGQLHDSVRDGCTPRTCTTPCTHCGHPGDVHRDWYREQRGTGFCHRCPSGQAVRLHDYTPAAGDQP</sequence>
<name>A0ABP9D1W2_9ACTN</name>
<dbReference type="EMBL" id="BAABIG010000089">
    <property type="protein sequence ID" value="GAA4824223.1"/>
    <property type="molecule type" value="Genomic_DNA"/>
</dbReference>
<protein>
    <submittedName>
        <fullName evidence="1">Uncharacterized protein</fullName>
    </submittedName>
</protein>
<comment type="caution">
    <text evidence="1">The sequence shown here is derived from an EMBL/GenBank/DDBJ whole genome shotgun (WGS) entry which is preliminary data.</text>
</comment>
<gene>
    <name evidence="1" type="ORF">GCM10023220_67530</name>
</gene>
<organism evidence="1 2">
    <name type="scientific">Streptomyces ziwulingensis</name>
    <dbReference type="NCBI Taxonomy" id="1045501"/>
    <lineage>
        <taxon>Bacteria</taxon>
        <taxon>Bacillati</taxon>
        <taxon>Actinomycetota</taxon>
        <taxon>Actinomycetes</taxon>
        <taxon>Kitasatosporales</taxon>
        <taxon>Streptomycetaceae</taxon>
        <taxon>Streptomyces</taxon>
    </lineage>
</organism>
<evidence type="ECO:0000313" key="2">
    <source>
        <dbReference type="Proteomes" id="UP001501265"/>
    </source>
</evidence>
<dbReference type="Proteomes" id="UP001501265">
    <property type="component" value="Unassembled WGS sequence"/>
</dbReference>
<keyword evidence="2" id="KW-1185">Reference proteome</keyword>
<proteinExistence type="predicted"/>